<accession>A0A1H0PZY4</accession>
<reference evidence="9" key="1">
    <citation type="submission" date="2016-10" db="EMBL/GenBank/DDBJ databases">
        <authorList>
            <person name="Varghese N."/>
            <person name="Submissions S."/>
        </authorList>
    </citation>
    <scope>NUCLEOTIDE SEQUENCE [LARGE SCALE GENOMIC DNA]</scope>
    <source>
        <strain evidence="9">DSM 17101</strain>
    </source>
</reference>
<evidence type="ECO:0000313" key="9">
    <source>
        <dbReference type="Proteomes" id="UP000199317"/>
    </source>
</evidence>
<dbReference type="SUPFAM" id="SSF55874">
    <property type="entry name" value="ATPase domain of HSP90 chaperone/DNA topoisomerase II/histidine kinase"/>
    <property type="match status" value="1"/>
</dbReference>
<dbReference type="RefSeq" id="WP_092833354.1">
    <property type="nucleotide sequence ID" value="NZ_CP028290.1"/>
</dbReference>
<dbReference type="OrthoDB" id="9792270at2"/>
<dbReference type="SMART" id="SM00448">
    <property type="entry name" value="REC"/>
    <property type="match status" value="1"/>
</dbReference>
<dbReference type="Gene3D" id="1.10.287.130">
    <property type="match status" value="1"/>
</dbReference>
<evidence type="ECO:0000259" key="6">
    <source>
        <dbReference type="PROSITE" id="PS50110"/>
    </source>
</evidence>
<dbReference type="CDD" id="cd18161">
    <property type="entry name" value="REC_hyHK_blue-like"/>
    <property type="match status" value="1"/>
</dbReference>
<feature type="domain" description="Response regulatory" evidence="6">
    <location>
        <begin position="769"/>
        <end position="885"/>
    </location>
</feature>
<dbReference type="PANTHER" id="PTHR43065">
    <property type="entry name" value="SENSOR HISTIDINE KINASE"/>
    <property type="match status" value="1"/>
</dbReference>
<gene>
    <name evidence="8" type="ORF">SAMN04489708_107128</name>
</gene>
<dbReference type="PROSITE" id="PS50113">
    <property type="entry name" value="PAC"/>
    <property type="match status" value="1"/>
</dbReference>
<dbReference type="SMART" id="SM00387">
    <property type="entry name" value="HATPase_c"/>
    <property type="match status" value="1"/>
</dbReference>
<dbReference type="Pfam" id="PF02518">
    <property type="entry name" value="HATPase_c"/>
    <property type="match status" value="1"/>
</dbReference>
<feature type="domain" description="Histidine kinase" evidence="5">
    <location>
        <begin position="523"/>
        <end position="747"/>
    </location>
</feature>
<evidence type="ECO:0000313" key="8">
    <source>
        <dbReference type="EMBL" id="SDP10673.1"/>
    </source>
</evidence>
<dbReference type="Proteomes" id="UP000199317">
    <property type="component" value="Unassembled WGS sequence"/>
</dbReference>
<dbReference type="CDD" id="cd16919">
    <property type="entry name" value="HATPase_CckA-like"/>
    <property type="match status" value="1"/>
</dbReference>
<evidence type="ECO:0000256" key="1">
    <source>
        <dbReference type="ARBA" id="ARBA00000085"/>
    </source>
</evidence>
<dbReference type="InterPro" id="IPR005467">
    <property type="entry name" value="His_kinase_dom"/>
</dbReference>
<dbReference type="EC" id="2.7.13.3" evidence="2"/>
<evidence type="ECO:0000256" key="4">
    <source>
        <dbReference type="PROSITE-ProRule" id="PRU00169"/>
    </source>
</evidence>
<keyword evidence="9" id="KW-1185">Reference proteome</keyword>
<dbReference type="InterPro" id="IPR003594">
    <property type="entry name" value="HATPase_dom"/>
</dbReference>
<dbReference type="PROSITE" id="PS50109">
    <property type="entry name" value="HIS_KIN"/>
    <property type="match status" value="1"/>
</dbReference>
<dbReference type="InterPro" id="IPR013656">
    <property type="entry name" value="PAS_4"/>
</dbReference>
<dbReference type="Gene3D" id="3.40.50.2300">
    <property type="match status" value="1"/>
</dbReference>
<dbReference type="PRINTS" id="PR00344">
    <property type="entry name" value="BCTRLSENSOR"/>
</dbReference>
<dbReference type="PROSITE" id="PS50110">
    <property type="entry name" value="RESPONSE_REGULATORY"/>
    <property type="match status" value="1"/>
</dbReference>
<dbReference type="AlphaFoldDB" id="A0A1H0PZY4"/>
<dbReference type="CDD" id="cd00082">
    <property type="entry name" value="HisKA"/>
    <property type="match status" value="1"/>
</dbReference>
<dbReference type="SMART" id="SM00388">
    <property type="entry name" value="HisKA"/>
    <property type="match status" value="1"/>
</dbReference>
<evidence type="ECO:0000256" key="2">
    <source>
        <dbReference type="ARBA" id="ARBA00012438"/>
    </source>
</evidence>
<dbReference type="EMBL" id="FNJL01000007">
    <property type="protein sequence ID" value="SDP10673.1"/>
    <property type="molecule type" value="Genomic_DNA"/>
</dbReference>
<comment type="catalytic activity">
    <reaction evidence="1">
        <text>ATP + protein L-histidine = ADP + protein N-phospho-L-histidine.</text>
        <dbReference type="EC" id="2.7.13.3"/>
    </reaction>
</comment>
<dbReference type="PANTHER" id="PTHR43065:SF42">
    <property type="entry name" value="TWO-COMPONENT SENSOR PPRA"/>
    <property type="match status" value="1"/>
</dbReference>
<dbReference type="SUPFAM" id="SSF52172">
    <property type="entry name" value="CheY-like"/>
    <property type="match status" value="1"/>
</dbReference>
<feature type="domain" description="PAC" evidence="7">
    <location>
        <begin position="416"/>
        <end position="471"/>
    </location>
</feature>
<dbReference type="SUPFAM" id="SSF55785">
    <property type="entry name" value="PYP-like sensor domain (PAS domain)"/>
    <property type="match status" value="1"/>
</dbReference>
<evidence type="ECO:0000256" key="3">
    <source>
        <dbReference type="ARBA" id="ARBA00022553"/>
    </source>
</evidence>
<dbReference type="Pfam" id="PF08448">
    <property type="entry name" value="PAS_4"/>
    <property type="match status" value="1"/>
</dbReference>
<evidence type="ECO:0000259" key="7">
    <source>
        <dbReference type="PROSITE" id="PS50113"/>
    </source>
</evidence>
<dbReference type="Gene3D" id="3.30.450.20">
    <property type="entry name" value="PAS domain"/>
    <property type="match status" value="2"/>
</dbReference>
<dbReference type="InterPro" id="IPR001789">
    <property type="entry name" value="Sig_transdc_resp-reg_receiver"/>
</dbReference>
<protein>
    <recommendedName>
        <fullName evidence="2">histidine kinase</fullName>
        <ecNumber evidence="2">2.7.13.3</ecNumber>
    </recommendedName>
</protein>
<feature type="modified residue" description="4-aspartylphosphate" evidence="4">
    <location>
        <position position="819"/>
    </location>
</feature>
<dbReference type="GO" id="GO:0000155">
    <property type="term" value="F:phosphorelay sensor kinase activity"/>
    <property type="evidence" value="ECO:0007669"/>
    <property type="project" value="InterPro"/>
</dbReference>
<dbReference type="InterPro" id="IPR035965">
    <property type="entry name" value="PAS-like_dom_sf"/>
</dbReference>
<dbReference type="InterPro" id="IPR003661">
    <property type="entry name" value="HisK_dim/P_dom"/>
</dbReference>
<sequence>MTALSTPPAERHAGIFIGQSEMARHMRQHDWDATPLGPPEHWPQGLKAALRILLTSRFEMWVGWGPDIAFFYNDAYRPTLGIKHPHALARPTAEVWAEIWDDVKDRMHAVYQRGESTWDSSLMLLIDRAGTGNLEETYHTFSYSPLLDDDGRVNGLFCAVSEETRRVISERRLAVLHELGAAMSLGGTRQQVVDGACATLARAQHDLPFSLIYLHDAHGTARLACNAGVPSGHRLAPREIAPGAPWPWRLDRLAAGEAAYPVPLEPAADTPTGAWQVPPQTAFVVALPPQGDARSAGFLVCGVNPLRPGDDAETRSFVQLLAGQVAPAIAQAEALESRTAERDRLRELFSKAPGFMCVLRGSEHVYEFVNDSYQQLIGRRDLEGKSIRDALPELQGQGIHELLDEVYRTGKPYIGKNLKVMLQREPGGPLTEHYLNFIYQPTLDGMGAVNGIFAEGYDVTDQRVAEQELRALNSHLESRVAERTRDLEDALARLTAESREREAIQEALRQSQKMEAVGQLTGGLAHDFNNLLATISGSLELLNRRVAQGRFDDLARYVTVGQGAARRAASLTHRMLAFSRRQTLDPKPTDVNRLVRGMEELIRRTIGPETELEVVNAVGLWTTHVDPHQLESALLNLCINSRDAMPGGGRLTIETANAWMDERAGRERDLPPGQYVSLCVTDTGTGMAPEVMRRIFEPFFTTKPIGMGTGLGLSMVYGFARQSGGQVRAYSEPGMGTTMCIYLPRHEAQPEDSDIPALQLPEAGEGSGTVLVVDDEPSVRSLVVEVLHEMGYQTIEAHDGPSALQVLQSRTHLDLLITDVGLPGGMNGRQLADGGRLTRPDLQILFITGYAENAAVGNGHLERGMHVLTKPFTLDALAHRVRNLIRQPS</sequence>
<dbReference type="Pfam" id="PF00512">
    <property type="entry name" value="HisKA"/>
    <property type="match status" value="1"/>
</dbReference>
<organism evidence="8 9">
    <name type="scientific">Paracidovorax cattleyae</name>
    <dbReference type="NCBI Taxonomy" id="80868"/>
    <lineage>
        <taxon>Bacteria</taxon>
        <taxon>Pseudomonadati</taxon>
        <taxon>Pseudomonadota</taxon>
        <taxon>Betaproteobacteria</taxon>
        <taxon>Burkholderiales</taxon>
        <taxon>Comamonadaceae</taxon>
        <taxon>Paracidovorax</taxon>
    </lineage>
</organism>
<dbReference type="InterPro" id="IPR011006">
    <property type="entry name" value="CheY-like_superfamily"/>
</dbReference>
<dbReference type="InterPro" id="IPR036097">
    <property type="entry name" value="HisK_dim/P_sf"/>
</dbReference>
<dbReference type="InterPro" id="IPR036890">
    <property type="entry name" value="HATPase_C_sf"/>
</dbReference>
<dbReference type="InterPro" id="IPR004358">
    <property type="entry name" value="Sig_transdc_His_kin-like_C"/>
</dbReference>
<dbReference type="InterPro" id="IPR000700">
    <property type="entry name" value="PAS-assoc_C"/>
</dbReference>
<evidence type="ECO:0000259" key="5">
    <source>
        <dbReference type="PROSITE" id="PS50109"/>
    </source>
</evidence>
<dbReference type="Gene3D" id="3.30.565.10">
    <property type="entry name" value="Histidine kinase-like ATPase, C-terminal domain"/>
    <property type="match status" value="1"/>
</dbReference>
<name>A0A1H0PZY4_9BURK</name>
<dbReference type="SUPFAM" id="SSF47384">
    <property type="entry name" value="Homodimeric domain of signal transducing histidine kinase"/>
    <property type="match status" value="1"/>
</dbReference>
<proteinExistence type="predicted"/>
<keyword evidence="3 4" id="KW-0597">Phosphoprotein</keyword>
<dbReference type="Pfam" id="PF00072">
    <property type="entry name" value="Response_reg"/>
    <property type="match status" value="1"/>
</dbReference>